<accession>C4J884</accession>
<reference evidence="2" key="2">
    <citation type="submission" date="2012-06" db="EMBL/GenBank/DDBJ databases">
        <authorList>
            <person name="Yu Y."/>
            <person name="Currie J."/>
            <person name="Lomeli R."/>
            <person name="Angelova A."/>
            <person name="Collura K."/>
            <person name="Wissotski M."/>
            <person name="Campos D."/>
            <person name="Kudrna D."/>
            <person name="Golser W."/>
            <person name="Ashely E."/>
            <person name="Descour A."/>
            <person name="Fernandes J."/>
            <person name="Soderlund C."/>
            <person name="Walbot V."/>
        </authorList>
    </citation>
    <scope>NUCLEOTIDE SEQUENCE</scope>
    <source>
        <strain evidence="2">B73</strain>
    </source>
</reference>
<proteinExistence type="evidence at transcript level"/>
<feature type="region of interest" description="Disordered" evidence="1">
    <location>
        <begin position="1"/>
        <end position="26"/>
    </location>
</feature>
<sequence>MRQASAMRNVALRTSGENGRAKLFPD</sequence>
<dbReference type="EMBL" id="BT087031">
    <property type="protein sequence ID" value="ACR37384.1"/>
    <property type="molecule type" value="mRNA"/>
</dbReference>
<organism evidence="2">
    <name type="scientific">Zea mays</name>
    <name type="common">Maize</name>
    <dbReference type="NCBI Taxonomy" id="4577"/>
    <lineage>
        <taxon>Eukaryota</taxon>
        <taxon>Viridiplantae</taxon>
        <taxon>Streptophyta</taxon>
        <taxon>Embryophyta</taxon>
        <taxon>Tracheophyta</taxon>
        <taxon>Spermatophyta</taxon>
        <taxon>Magnoliopsida</taxon>
        <taxon>Liliopsida</taxon>
        <taxon>Poales</taxon>
        <taxon>Poaceae</taxon>
        <taxon>PACMAD clade</taxon>
        <taxon>Panicoideae</taxon>
        <taxon>Andropogonodae</taxon>
        <taxon>Andropogoneae</taxon>
        <taxon>Tripsacinae</taxon>
        <taxon>Zea</taxon>
    </lineage>
</organism>
<name>C4J884_MAIZE</name>
<dbReference type="AlphaFoldDB" id="C4J884"/>
<protein>
    <submittedName>
        <fullName evidence="2">Uncharacterized protein</fullName>
    </submittedName>
</protein>
<reference evidence="2" key="1">
    <citation type="journal article" date="2009" name="PLoS Genet.">
        <title>Sequencing, mapping, and analysis of 27,455 maize full-length cDNAs.</title>
        <authorList>
            <person name="Soderlund C."/>
            <person name="Descour A."/>
            <person name="Kudrna D."/>
            <person name="Bomhoff M."/>
            <person name="Boyd L."/>
            <person name="Currie J."/>
            <person name="Angelova A."/>
            <person name="Collura K."/>
            <person name="Wissotski M."/>
            <person name="Ashley E."/>
            <person name="Morrow D."/>
            <person name="Fernandes J."/>
            <person name="Walbot V."/>
            <person name="Yu Y."/>
        </authorList>
    </citation>
    <scope>NUCLEOTIDE SEQUENCE</scope>
    <source>
        <strain evidence="2">B73</strain>
    </source>
</reference>
<evidence type="ECO:0000256" key="1">
    <source>
        <dbReference type="SAM" id="MobiDB-lite"/>
    </source>
</evidence>
<evidence type="ECO:0000313" key="2">
    <source>
        <dbReference type="EMBL" id="ACR37384.1"/>
    </source>
</evidence>